<gene>
    <name evidence="10" type="ORF">EDC19_2834</name>
</gene>
<evidence type="ECO:0000256" key="6">
    <source>
        <dbReference type="ARBA" id="ARBA00024867"/>
    </source>
</evidence>
<dbReference type="GO" id="GO:0006355">
    <property type="term" value="P:regulation of DNA-templated transcription"/>
    <property type="evidence" value="ECO:0007669"/>
    <property type="project" value="InterPro"/>
</dbReference>
<dbReference type="InterPro" id="IPR016032">
    <property type="entry name" value="Sig_transdc_resp-reg_C-effctor"/>
</dbReference>
<keyword evidence="3" id="KW-0805">Transcription regulation</keyword>
<dbReference type="PANTHER" id="PTHR43214">
    <property type="entry name" value="TWO-COMPONENT RESPONSE REGULATOR"/>
    <property type="match status" value="1"/>
</dbReference>
<dbReference type="SMART" id="SM00448">
    <property type="entry name" value="REC"/>
    <property type="match status" value="1"/>
</dbReference>
<dbReference type="InterPro" id="IPR000792">
    <property type="entry name" value="Tscrpt_reg_LuxR_C"/>
</dbReference>
<dbReference type="SUPFAM" id="SSF46894">
    <property type="entry name" value="C-terminal effector domain of the bipartite response regulators"/>
    <property type="match status" value="1"/>
</dbReference>
<dbReference type="InterPro" id="IPR011006">
    <property type="entry name" value="CheY-like_superfamily"/>
</dbReference>
<dbReference type="PROSITE" id="PS50110">
    <property type="entry name" value="RESPONSE_REGULATORY"/>
    <property type="match status" value="1"/>
</dbReference>
<dbReference type="InterPro" id="IPR039420">
    <property type="entry name" value="WalR-like"/>
</dbReference>
<dbReference type="PANTHER" id="PTHR43214:SF43">
    <property type="entry name" value="TWO-COMPONENT RESPONSE REGULATOR"/>
    <property type="match status" value="1"/>
</dbReference>
<evidence type="ECO:0000256" key="5">
    <source>
        <dbReference type="ARBA" id="ARBA00023163"/>
    </source>
</evidence>
<evidence type="ECO:0000256" key="7">
    <source>
        <dbReference type="PROSITE-ProRule" id="PRU00169"/>
    </source>
</evidence>
<dbReference type="GO" id="GO:0000160">
    <property type="term" value="P:phosphorelay signal transduction system"/>
    <property type="evidence" value="ECO:0007669"/>
    <property type="project" value="InterPro"/>
</dbReference>
<evidence type="ECO:0000259" key="9">
    <source>
        <dbReference type="PROSITE" id="PS50110"/>
    </source>
</evidence>
<dbReference type="Pfam" id="PF00196">
    <property type="entry name" value="GerE"/>
    <property type="match status" value="1"/>
</dbReference>
<evidence type="ECO:0000313" key="10">
    <source>
        <dbReference type="EMBL" id="TCK86780.1"/>
    </source>
</evidence>
<accession>A0A4R1M6F6</accession>
<dbReference type="Gene3D" id="3.40.50.2300">
    <property type="match status" value="1"/>
</dbReference>
<name>A0A4R1M6F6_9FIRM</name>
<dbReference type="AlphaFoldDB" id="A0A4R1M6F6"/>
<keyword evidence="11" id="KW-1185">Reference proteome</keyword>
<dbReference type="CDD" id="cd17535">
    <property type="entry name" value="REC_NarL-like"/>
    <property type="match status" value="1"/>
</dbReference>
<evidence type="ECO:0000256" key="2">
    <source>
        <dbReference type="ARBA" id="ARBA00022553"/>
    </source>
</evidence>
<dbReference type="OrthoDB" id="9779069at2"/>
<dbReference type="InterPro" id="IPR001789">
    <property type="entry name" value="Sig_transdc_resp-reg_receiver"/>
</dbReference>
<dbReference type="RefSeq" id="WP_132283486.1">
    <property type="nucleotide sequence ID" value="NZ_SMGQ01000019.1"/>
</dbReference>
<dbReference type="PROSITE" id="PS00622">
    <property type="entry name" value="HTH_LUXR_1"/>
    <property type="match status" value="1"/>
</dbReference>
<dbReference type="PROSITE" id="PS50043">
    <property type="entry name" value="HTH_LUXR_2"/>
    <property type="match status" value="1"/>
</dbReference>
<evidence type="ECO:0000256" key="3">
    <source>
        <dbReference type="ARBA" id="ARBA00023015"/>
    </source>
</evidence>
<keyword evidence="4" id="KW-0238">DNA-binding</keyword>
<reference evidence="10 11" key="1">
    <citation type="submission" date="2019-03" db="EMBL/GenBank/DDBJ databases">
        <title>Genomic Encyclopedia of Type Strains, Phase IV (KMG-IV): sequencing the most valuable type-strain genomes for metagenomic binning, comparative biology and taxonomic classification.</title>
        <authorList>
            <person name="Goeker M."/>
        </authorList>
    </citation>
    <scope>NUCLEOTIDE SEQUENCE [LARGE SCALE GENOMIC DNA]</scope>
    <source>
        <strain evidence="10 11">DSM 24176</strain>
    </source>
</reference>
<dbReference type="SMART" id="SM00421">
    <property type="entry name" value="HTH_LUXR"/>
    <property type="match status" value="1"/>
</dbReference>
<protein>
    <recommendedName>
        <fullName evidence="1">Stage 0 sporulation protein A homolog</fullName>
    </recommendedName>
</protein>
<dbReference type="Pfam" id="PF00072">
    <property type="entry name" value="Response_reg"/>
    <property type="match status" value="1"/>
</dbReference>
<sequence>MDESKIKILIADDHSMIREGLKQLIELEDDIEVVAQANDGLEALDKLVEYNPDVVLLDINMPNLNGLDVLKEIKKRKIPANVLVLTIHNEVEYLYKAVEIGVQGYVLKDSESDVLISAIRSINKGETYIQPNMASLLFKRMNSKDAHKRSNINNEITKREIEVLKLITEGLLNKEIAYRLDISEKTVKNHVSNIFKKINVSDRTQAAVYAIKNNIVDIF</sequence>
<evidence type="ECO:0000259" key="8">
    <source>
        <dbReference type="PROSITE" id="PS50043"/>
    </source>
</evidence>
<keyword evidence="5" id="KW-0804">Transcription</keyword>
<dbReference type="SUPFAM" id="SSF52172">
    <property type="entry name" value="CheY-like"/>
    <property type="match status" value="1"/>
</dbReference>
<feature type="domain" description="HTH luxR-type" evidence="8">
    <location>
        <begin position="149"/>
        <end position="214"/>
    </location>
</feature>
<feature type="domain" description="Response regulatory" evidence="9">
    <location>
        <begin position="7"/>
        <end position="123"/>
    </location>
</feature>
<evidence type="ECO:0000256" key="1">
    <source>
        <dbReference type="ARBA" id="ARBA00018672"/>
    </source>
</evidence>
<evidence type="ECO:0000256" key="4">
    <source>
        <dbReference type="ARBA" id="ARBA00023125"/>
    </source>
</evidence>
<feature type="modified residue" description="4-aspartylphosphate" evidence="7">
    <location>
        <position position="58"/>
    </location>
</feature>
<dbReference type="GO" id="GO:0003677">
    <property type="term" value="F:DNA binding"/>
    <property type="evidence" value="ECO:0007669"/>
    <property type="project" value="UniProtKB-KW"/>
</dbReference>
<keyword evidence="2 7" id="KW-0597">Phosphoprotein</keyword>
<dbReference type="InterPro" id="IPR058245">
    <property type="entry name" value="NreC/VraR/RcsB-like_REC"/>
</dbReference>
<dbReference type="Proteomes" id="UP000294545">
    <property type="component" value="Unassembled WGS sequence"/>
</dbReference>
<evidence type="ECO:0000313" key="11">
    <source>
        <dbReference type="Proteomes" id="UP000294545"/>
    </source>
</evidence>
<comment type="function">
    <text evidence="6">May play the central regulatory role in sporulation. It may be an element of the effector pathway responsible for the activation of sporulation genes in response to nutritional stress. Spo0A may act in concert with spo0H (a sigma factor) to control the expression of some genes that are critical to the sporulation process.</text>
</comment>
<proteinExistence type="predicted"/>
<dbReference type="PRINTS" id="PR00038">
    <property type="entry name" value="HTHLUXR"/>
</dbReference>
<dbReference type="EMBL" id="SMGQ01000019">
    <property type="protein sequence ID" value="TCK86780.1"/>
    <property type="molecule type" value="Genomic_DNA"/>
</dbReference>
<organism evidence="10 11">
    <name type="scientific">Natranaerovirga hydrolytica</name>
    <dbReference type="NCBI Taxonomy" id="680378"/>
    <lineage>
        <taxon>Bacteria</taxon>
        <taxon>Bacillati</taxon>
        <taxon>Bacillota</taxon>
        <taxon>Clostridia</taxon>
        <taxon>Lachnospirales</taxon>
        <taxon>Natranaerovirgaceae</taxon>
        <taxon>Natranaerovirga</taxon>
    </lineage>
</organism>
<dbReference type="CDD" id="cd06170">
    <property type="entry name" value="LuxR_C_like"/>
    <property type="match status" value="1"/>
</dbReference>
<comment type="caution">
    <text evidence="10">The sequence shown here is derived from an EMBL/GenBank/DDBJ whole genome shotgun (WGS) entry which is preliminary data.</text>
</comment>